<feature type="compositionally biased region" description="Low complexity" evidence="1">
    <location>
        <begin position="409"/>
        <end position="424"/>
    </location>
</feature>
<dbReference type="Proteomes" id="UP000236664">
    <property type="component" value="Unassembled WGS sequence"/>
</dbReference>
<dbReference type="SUPFAM" id="SSF57756">
    <property type="entry name" value="Retrovirus zinc finger-like domains"/>
    <property type="match status" value="1"/>
</dbReference>
<evidence type="ECO:0000313" key="3">
    <source>
        <dbReference type="Proteomes" id="UP000236664"/>
    </source>
</evidence>
<reference evidence="2 3" key="1">
    <citation type="submission" date="2017-06" db="EMBL/GenBank/DDBJ databases">
        <title>Genome of Fusarium nygamai isolate CS10214.</title>
        <authorList>
            <person name="Gardiner D.M."/>
            <person name="Obanor F."/>
            <person name="Kazan K."/>
        </authorList>
    </citation>
    <scope>NUCLEOTIDE SEQUENCE [LARGE SCALE GENOMIC DNA]</scope>
    <source>
        <strain evidence="2 3">CS10214</strain>
    </source>
</reference>
<protein>
    <recommendedName>
        <fullName evidence="4">CCHC-type domain-containing protein</fullName>
    </recommendedName>
</protein>
<feature type="compositionally biased region" description="Basic and acidic residues" evidence="1">
    <location>
        <begin position="40"/>
        <end position="54"/>
    </location>
</feature>
<feature type="compositionally biased region" description="Low complexity" evidence="1">
    <location>
        <begin position="60"/>
        <end position="86"/>
    </location>
</feature>
<organism evidence="2 3">
    <name type="scientific">Gibberella nygamai</name>
    <name type="common">Bean root rot disease fungus</name>
    <name type="synonym">Fusarium nygamai</name>
    <dbReference type="NCBI Taxonomy" id="42673"/>
    <lineage>
        <taxon>Eukaryota</taxon>
        <taxon>Fungi</taxon>
        <taxon>Dikarya</taxon>
        <taxon>Ascomycota</taxon>
        <taxon>Pezizomycotina</taxon>
        <taxon>Sordariomycetes</taxon>
        <taxon>Hypocreomycetidae</taxon>
        <taxon>Hypocreales</taxon>
        <taxon>Nectriaceae</taxon>
        <taxon>Fusarium</taxon>
        <taxon>Fusarium fujikuroi species complex</taxon>
    </lineage>
</organism>
<comment type="caution">
    <text evidence="2">The sequence shown here is derived from an EMBL/GenBank/DDBJ whole genome shotgun (WGS) entry which is preliminary data.</text>
</comment>
<dbReference type="STRING" id="42673.A0A2K0WBA9"/>
<evidence type="ECO:0008006" key="4">
    <source>
        <dbReference type="Google" id="ProtNLM"/>
    </source>
</evidence>
<proteinExistence type="predicted"/>
<dbReference type="GO" id="GO:0008270">
    <property type="term" value="F:zinc ion binding"/>
    <property type="evidence" value="ECO:0007669"/>
    <property type="project" value="InterPro"/>
</dbReference>
<feature type="compositionally biased region" description="Basic and acidic residues" evidence="1">
    <location>
        <begin position="399"/>
        <end position="408"/>
    </location>
</feature>
<evidence type="ECO:0000256" key="1">
    <source>
        <dbReference type="SAM" id="MobiDB-lite"/>
    </source>
</evidence>
<dbReference type="EMBL" id="MTQA01000090">
    <property type="protein sequence ID" value="PNP79521.1"/>
    <property type="molecule type" value="Genomic_DNA"/>
</dbReference>
<dbReference type="OrthoDB" id="5099850at2759"/>
<feature type="compositionally biased region" description="Low complexity" evidence="1">
    <location>
        <begin position="30"/>
        <end position="39"/>
    </location>
</feature>
<dbReference type="AlphaFoldDB" id="A0A2K0WBA9"/>
<keyword evidence="3" id="KW-1185">Reference proteome</keyword>
<feature type="region of interest" description="Disordered" evidence="1">
    <location>
        <begin position="1"/>
        <end position="122"/>
    </location>
</feature>
<dbReference type="InterPro" id="IPR036875">
    <property type="entry name" value="Znf_CCHC_sf"/>
</dbReference>
<feature type="compositionally biased region" description="Basic residues" evidence="1">
    <location>
        <begin position="1"/>
        <end position="17"/>
    </location>
</feature>
<feature type="compositionally biased region" description="Polar residues" evidence="1">
    <location>
        <begin position="90"/>
        <end position="99"/>
    </location>
</feature>
<feature type="region of interest" description="Disordered" evidence="1">
    <location>
        <begin position="397"/>
        <end position="450"/>
    </location>
</feature>
<name>A0A2K0WBA9_GIBNY</name>
<sequence>MAPSYHRRHSNQSRGRSRTPQTQPAVPENQSRADAQRAAAEAKEVARQHQREASRLQTIAESFSAEGSAGASEASGSHASQASGRADGPRSNSRQSTSIARRRNRSNYRDNRNSAVVKTPVLRRRVTEVARLDKTNRDGTTTMEVVNTSLSGGITTNFEATTHSGGALGRTTRVAAITASAHQVQKETGARELCYQIEPVLDNRQRFIDANIMSVRTTANHGRVRHGQVAAFQQRQVADISDQPDTRRCVNCDSTSHSLKDCLRAYKGYIFACILCDKRDHLTDRCHQFASLNFKEKFKLLVLDRANKPPLGVKDEALEWWIVLSDFVDSDQHSPEEQFVGFPWSPKYAEDVTWEDGGEYAIGLQREYEVAFDASLLPVQFSPNDIQSVWDRFWPRSPSRNDGHHSPDDSAQASSSNVSSTQTNEGGPNAGVELFPAAALRRSREMRNRS</sequence>
<evidence type="ECO:0000313" key="2">
    <source>
        <dbReference type="EMBL" id="PNP79521.1"/>
    </source>
</evidence>
<dbReference type="GO" id="GO:0003676">
    <property type="term" value="F:nucleic acid binding"/>
    <property type="evidence" value="ECO:0007669"/>
    <property type="project" value="InterPro"/>
</dbReference>
<gene>
    <name evidence="2" type="ORF">FNYG_07137</name>
</gene>
<accession>A0A2K0WBA9</accession>